<dbReference type="InParanoid" id="A0A6P4AZA7"/>
<reference evidence="9" key="1">
    <citation type="submission" date="2025-08" db="UniProtKB">
        <authorList>
            <consortium name="RefSeq"/>
        </authorList>
    </citation>
    <scope>IDENTIFICATION</scope>
    <source>
        <tissue evidence="9">Seedling</tissue>
    </source>
</reference>
<evidence type="ECO:0000313" key="8">
    <source>
        <dbReference type="Proteomes" id="UP001652623"/>
    </source>
</evidence>
<keyword evidence="4 6" id="KW-0408">Iron</keyword>
<dbReference type="PRINTS" id="PR00463">
    <property type="entry name" value="EP450I"/>
</dbReference>
<evidence type="ECO:0000256" key="1">
    <source>
        <dbReference type="ARBA" id="ARBA00022617"/>
    </source>
</evidence>
<evidence type="ECO:0000256" key="7">
    <source>
        <dbReference type="RuleBase" id="RU000461"/>
    </source>
</evidence>
<gene>
    <name evidence="9" type="primary">LOC107428665</name>
</gene>
<dbReference type="Gene3D" id="1.10.630.10">
    <property type="entry name" value="Cytochrome P450"/>
    <property type="match status" value="1"/>
</dbReference>
<dbReference type="InterPro" id="IPR001128">
    <property type="entry name" value="Cyt_P450"/>
</dbReference>
<evidence type="ECO:0000256" key="3">
    <source>
        <dbReference type="ARBA" id="ARBA00023002"/>
    </source>
</evidence>
<dbReference type="AlphaFoldDB" id="A0A6P4AZA7"/>
<dbReference type="PRINTS" id="PR00385">
    <property type="entry name" value="P450"/>
</dbReference>
<dbReference type="InterPro" id="IPR036396">
    <property type="entry name" value="Cyt_P450_sf"/>
</dbReference>
<keyword evidence="1 6" id="KW-0349">Heme</keyword>
<dbReference type="PANTHER" id="PTHR47947">
    <property type="entry name" value="CYTOCHROME P450 82C3-RELATED"/>
    <property type="match status" value="1"/>
</dbReference>
<dbReference type="InterPro" id="IPR002401">
    <property type="entry name" value="Cyt_P450_E_grp-I"/>
</dbReference>
<dbReference type="PANTHER" id="PTHR47947:SF3">
    <property type="entry name" value="CYTOCHROME P450 81D1-LIKE"/>
    <property type="match status" value="1"/>
</dbReference>
<evidence type="ECO:0000313" key="9">
    <source>
        <dbReference type="RefSeq" id="XP_015894715.3"/>
    </source>
</evidence>
<dbReference type="GO" id="GO:0004497">
    <property type="term" value="F:monooxygenase activity"/>
    <property type="evidence" value="ECO:0007669"/>
    <property type="project" value="UniProtKB-KW"/>
</dbReference>
<protein>
    <submittedName>
        <fullName evidence="9">Isoflavone 2'-hydroxylase</fullName>
    </submittedName>
</protein>
<keyword evidence="3 7" id="KW-0560">Oxidoreductase</keyword>
<accession>A0A6P4AZA7</accession>
<evidence type="ECO:0000256" key="4">
    <source>
        <dbReference type="ARBA" id="ARBA00023004"/>
    </source>
</evidence>
<keyword evidence="8" id="KW-1185">Reference proteome</keyword>
<dbReference type="PROSITE" id="PS00086">
    <property type="entry name" value="CYTOCHROME_P450"/>
    <property type="match status" value="1"/>
</dbReference>
<dbReference type="SUPFAM" id="SSF48264">
    <property type="entry name" value="Cytochrome P450"/>
    <property type="match status" value="1"/>
</dbReference>
<dbReference type="KEGG" id="zju:107428665"/>
<evidence type="ECO:0000256" key="2">
    <source>
        <dbReference type="ARBA" id="ARBA00022723"/>
    </source>
</evidence>
<dbReference type="GeneID" id="107428665"/>
<evidence type="ECO:0000256" key="6">
    <source>
        <dbReference type="PIRSR" id="PIRSR602401-1"/>
    </source>
</evidence>
<dbReference type="Pfam" id="PF00067">
    <property type="entry name" value="p450"/>
    <property type="match status" value="1"/>
</dbReference>
<keyword evidence="2 6" id="KW-0479">Metal-binding</keyword>
<feature type="binding site" description="axial binding residue" evidence="6">
    <location>
        <position position="445"/>
    </location>
    <ligand>
        <name>heme</name>
        <dbReference type="ChEBI" id="CHEBI:30413"/>
    </ligand>
    <ligandPart>
        <name>Fe</name>
        <dbReference type="ChEBI" id="CHEBI:18248"/>
    </ligandPart>
</feature>
<dbReference type="InterPro" id="IPR050651">
    <property type="entry name" value="Plant_Cytochrome_P450_Monoox"/>
</dbReference>
<proteinExistence type="inferred from homology"/>
<comment type="cofactor">
    <cofactor evidence="6">
        <name>heme</name>
        <dbReference type="ChEBI" id="CHEBI:30413"/>
    </cofactor>
</comment>
<sequence>MASLFSFCICIPLLYTVYYVFTNIFSSKLKNLPPSPLPLPLIGHLHLLKKPIHRTLSKLSEQYGPVYLIWFGFWPVVVVSSPSAVEECLVKNDAILANRPRLMIGKCLGSNFTSLPWIPYGDLWRNVRRILSLELLSNLSLQNLAGIRSDEAKLLIQRLMNDQGQVVDMKVAFFELSLNNMMRMMAGKRYYGDSVEDVKEVKRFREIQVETFELSGKSNVEDIFPFMRWTGVAKGLEKSMMELHTKRDEFMQSLIDEHKVRMENERDESNSNSEDKRKTMVEVLLSLQENDPENYRDEIIKGLMLAMLFGATDTSTLEWGLSLLMNHPEIMKKVQAEIDEKVGHDRLVDESDLNNLPYFQSIIIETLRMYPSAPLLVPHLASKDCTIGGYNIPAGTTLFINAWGIQNNPNIWEDPETFKPERFEGFKVARKELKMMPFGSGRRGCPGEGLAMRVVGSILGSLVQCFDWETGGGEKKVDMTEEIGISLQKAQPLKVKCHPRPPMLNFLSKIGSGNN</sequence>
<organism evidence="8 9">
    <name type="scientific">Ziziphus jujuba</name>
    <name type="common">Chinese jujube</name>
    <name type="synonym">Ziziphus sativa</name>
    <dbReference type="NCBI Taxonomy" id="326968"/>
    <lineage>
        <taxon>Eukaryota</taxon>
        <taxon>Viridiplantae</taxon>
        <taxon>Streptophyta</taxon>
        <taxon>Embryophyta</taxon>
        <taxon>Tracheophyta</taxon>
        <taxon>Spermatophyta</taxon>
        <taxon>Magnoliopsida</taxon>
        <taxon>eudicotyledons</taxon>
        <taxon>Gunneridae</taxon>
        <taxon>Pentapetalae</taxon>
        <taxon>rosids</taxon>
        <taxon>fabids</taxon>
        <taxon>Rosales</taxon>
        <taxon>Rhamnaceae</taxon>
        <taxon>Paliureae</taxon>
        <taxon>Ziziphus</taxon>
    </lineage>
</organism>
<name>A0A6P4AZA7_ZIZJJ</name>
<dbReference type="InterPro" id="IPR017972">
    <property type="entry name" value="Cyt_P450_CS"/>
</dbReference>
<comment type="similarity">
    <text evidence="7">Belongs to the cytochrome P450 family.</text>
</comment>
<keyword evidence="5 7" id="KW-0503">Monooxygenase</keyword>
<dbReference type="RefSeq" id="XP_015894715.3">
    <property type="nucleotide sequence ID" value="XM_016039229.4"/>
</dbReference>
<dbReference type="SMR" id="A0A6P4AZA7"/>
<dbReference type="GO" id="GO:0005506">
    <property type="term" value="F:iron ion binding"/>
    <property type="evidence" value="ECO:0007669"/>
    <property type="project" value="InterPro"/>
</dbReference>
<evidence type="ECO:0000256" key="5">
    <source>
        <dbReference type="ARBA" id="ARBA00023033"/>
    </source>
</evidence>
<dbReference type="GO" id="GO:0020037">
    <property type="term" value="F:heme binding"/>
    <property type="evidence" value="ECO:0007669"/>
    <property type="project" value="InterPro"/>
</dbReference>
<dbReference type="Proteomes" id="UP001652623">
    <property type="component" value="Chromosome 8"/>
</dbReference>
<dbReference type="GO" id="GO:0016705">
    <property type="term" value="F:oxidoreductase activity, acting on paired donors, with incorporation or reduction of molecular oxygen"/>
    <property type="evidence" value="ECO:0007669"/>
    <property type="project" value="InterPro"/>
</dbReference>